<gene>
    <name evidence="2" type="ORF">Cco03nite_51380</name>
</gene>
<dbReference type="AlphaFoldDB" id="A0A8J3KTQ1"/>
<protein>
    <submittedName>
        <fullName evidence="2">Uncharacterized protein</fullName>
    </submittedName>
</protein>
<reference evidence="2 3" key="1">
    <citation type="submission" date="2021-01" db="EMBL/GenBank/DDBJ databases">
        <title>Whole genome shotgun sequence of Catellatospora coxensis NBRC 107359.</title>
        <authorList>
            <person name="Komaki H."/>
            <person name="Tamura T."/>
        </authorList>
    </citation>
    <scope>NUCLEOTIDE SEQUENCE [LARGE SCALE GENOMIC DNA]</scope>
    <source>
        <strain evidence="2 3">NBRC 107359</strain>
    </source>
</reference>
<dbReference type="RefSeq" id="WP_203694747.1">
    <property type="nucleotide sequence ID" value="NZ_BAAALC010000007.1"/>
</dbReference>
<keyword evidence="3" id="KW-1185">Reference proteome</keyword>
<evidence type="ECO:0000313" key="2">
    <source>
        <dbReference type="EMBL" id="GIG08438.1"/>
    </source>
</evidence>
<dbReference type="Proteomes" id="UP000630887">
    <property type="component" value="Unassembled WGS sequence"/>
</dbReference>
<accession>A0A8J3KTQ1</accession>
<organism evidence="2 3">
    <name type="scientific">Catellatospora coxensis</name>
    <dbReference type="NCBI Taxonomy" id="310354"/>
    <lineage>
        <taxon>Bacteria</taxon>
        <taxon>Bacillati</taxon>
        <taxon>Actinomycetota</taxon>
        <taxon>Actinomycetes</taxon>
        <taxon>Micromonosporales</taxon>
        <taxon>Micromonosporaceae</taxon>
        <taxon>Catellatospora</taxon>
    </lineage>
</organism>
<keyword evidence="1" id="KW-0732">Signal</keyword>
<sequence>MSAAKAITLGLLALPLAAATTADPAGGYYRTVLDDLSPRLPQDVVDALPRKLRA</sequence>
<name>A0A8J3KTQ1_9ACTN</name>
<evidence type="ECO:0000313" key="3">
    <source>
        <dbReference type="Proteomes" id="UP000630887"/>
    </source>
</evidence>
<comment type="caution">
    <text evidence="2">The sequence shown here is derived from an EMBL/GenBank/DDBJ whole genome shotgun (WGS) entry which is preliminary data.</text>
</comment>
<evidence type="ECO:0000256" key="1">
    <source>
        <dbReference type="SAM" id="SignalP"/>
    </source>
</evidence>
<feature type="chain" id="PRO_5039390399" evidence="1">
    <location>
        <begin position="19"/>
        <end position="54"/>
    </location>
</feature>
<proteinExistence type="predicted"/>
<feature type="signal peptide" evidence="1">
    <location>
        <begin position="1"/>
        <end position="18"/>
    </location>
</feature>
<dbReference type="EMBL" id="BONI01000047">
    <property type="protein sequence ID" value="GIG08438.1"/>
    <property type="molecule type" value="Genomic_DNA"/>
</dbReference>